<accession>A0AAN8LB50</accession>
<dbReference type="Pfam" id="PF21896">
    <property type="entry name" value="Talin_IBS2B"/>
    <property type="match status" value="1"/>
</dbReference>
<name>A0AAN8LB50_9TELE</name>
<keyword evidence="1" id="KW-0175">Coiled coil</keyword>
<dbReference type="PANTHER" id="PTHR19981">
    <property type="entry name" value="TALIN"/>
    <property type="match status" value="1"/>
</dbReference>
<dbReference type="GO" id="GO:0098609">
    <property type="term" value="P:cell-cell adhesion"/>
    <property type="evidence" value="ECO:0007669"/>
    <property type="project" value="TreeGrafter"/>
</dbReference>
<dbReference type="PANTHER" id="PTHR19981:SF7">
    <property type="entry name" value="TALIN-1"/>
    <property type="match status" value="1"/>
</dbReference>
<reference evidence="3 4" key="1">
    <citation type="submission" date="2021-04" db="EMBL/GenBank/DDBJ databases">
        <authorList>
            <person name="De Guttry C."/>
            <person name="Zahm M."/>
            <person name="Klopp C."/>
            <person name="Cabau C."/>
            <person name="Louis A."/>
            <person name="Berthelot C."/>
            <person name="Parey E."/>
            <person name="Roest Crollius H."/>
            <person name="Montfort J."/>
            <person name="Robinson-Rechavi M."/>
            <person name="Bucao C."/>
            <person name="Bouchez O."/>
            <person name="Gislard M."/>
            <person name="Lluch J."/>
            <person name="Milhes M."/>
            <person name="Lampietro C."/>
            <person name="Lopez Roques C."/>
            <person name="Donnadieu C."/>
            <person name="Braasch I."/>
            <person name="Desvignes T."/>
            <person name="Postlethwait J."/>
            <person name="Bobe J."/>
            <person name="Wedekind C."/>
            <person name="Guiguen Y."/>
        </authorList>
    </citation>
    <scope>NUCLEOTIDE SEQUENCE [LARGE SCALE GENOMIC DNA]</scope>
    <source>
        <strain evidence="3">Cs_M1</strain>
        <tissue evidence="3">Blood</tissue>
    </source>
</reference>
<dbReference type="InterPro" id="IPR054082">
    <property type="entry name" value="Talin_IBS2B"/>
</dbReference>
<comment type="caution">
    <text evidence="3">The sequence shown here is derived from an EMBL/GenBank/DDBJ whole genome shotgun (WGS) entry which is preliminary data.</text>
</comment>
<protein>
    <recommendedName>
        <fullName evidence="2">I/LWEQ domain-containing protein</fullName>
    </recommendedName>
</protein>
<gene>
    <name evidence="3" type="ORF">J4Q44_G00237270</name>
</gene>
<dbReference type="SMART" id="SM00307">
    <property type="entry name" value="ILWEQ"/>
    <property type="match status" value="1"/>
</dbReference>
<evidence type="ECO:0000313" key="3">
    <source>
        <dbReference type="EMBL" id="KAK6304947.1"/>
    </source>
</evidence>
<dbReference type="EMBL" id="JAGTTL010000022">
    <property type="protein sequence ID" value="KAK6304947.1"/>
    <property type="molecule type" value="Genomic_DNA"/>
</dbReference>
<dbReference type="AlphaFoldDB" id="A0AAN8LB50"/>
<dbReference type="Gene3D" id="1.20.1420.10">
    <property type="entry name" value="Talin, central domain"/>
    <property type="match status" value="1"/>
</dbReference>
<dbReference type="GO" id="GO:0030036">
    <property type="term" value="P:actin cytoskeleton organization"/>
    <property type="evidence" value="ECO:0007669"/>
    <property type="project" value="TreeGrafter"/>
</dbReference>
<organism evidence="3 4">
    <name type="scientific">Coregonus suidteri</name>
    <dbReference type="NCBI Taxonomy" id="861788"/>
    <lineage>
        <taxon>Eukaryota</taxon>
        <taxon>Metazoa</taxon>
        <taxon>Chordata</taxon>
        <taxon>Craniata</taxon>
        <taxon>Vertebrata</taxon>
        <taxon>Euteleostomi</taxon>
        <taxon>Actinopterygii</taxon>
        <taxon>Neopterygii</taxon>
        <taxon>Teleostei</taxon>
        <taxon>Protacanthopterygii</taxon>
        <taxon>Salmoniformes</taxon>
        <taxon>Salmonidae</taxon>
        <taxon>Coregoninae</taxon>
        <taxon>Coregonus</taxon>
    </lineage>
</organism>
<dbReference type="GO" id="GO:0005737">
    <property type="term" value="C:cytoplasm"/>
    <property type="evidence" value="ECO:0007669"/>
    <property type="project" value="TreeGrafter"/>
</dbReference>
<feature type="coiled-coil region" evidence="1">
    <location>
        <begin position="187"/>
        <end position="214"/>
    </location>
</feature>
<dbReference type="GO" id="GO:0005925">
    <property type="term" value="C:focal adhesion"/>
    <property type="evidence" value="ECO:0007669"/>
    <property type="project" value="TreeGrafter"/>
</dbReference>
<feature type="domain" description="I/LWEQ" evidence="2">
    <location>
        <begin position="46"/>
        <end position="219"/>
    </location>
</feature>
<proteinExistence type="predicted"/>
<dbReference type="Proteomes" id="UP001356427">
    <property type="component" value="Unassembled WGS sequence"/>
</dbReference>
<dbReference type="GO" id="GO:0005886">
    <property type="term" value="C:plasma membrane"/>
    <property type="evidence" value="ECO:0007669"/>
    <property type="project" value="TreeGrafter"/>
</dbReference>
<evidence type="ECO:0000313" key="4">
    <source>
        <dbReference type="Proteomes" id="UP001356427"/>
    </source>
</evidence>
<dbReference type="InterPro" id="IPR002558">
    <property type="entry name" value="ILWEQ_dom"/>
</dbReference>
<sequence length="243" mass="26529">MMTNVTSLLKTVKAVEDEATKGTRGLEATIEHIKQELAVFSFGDPPLKTSTPEDFIRMTKGITLATTKAVAAGNSCRQEDVIATANLSRRAIADMLHLCKQAAYHPEVSKEVQSRALRYGNECAVGYLGLLEHVLVVGACPAIAVDDGQWSQCLISAVKAAQKAPFNARDEQAVVVKSKMVGPIAQIIAAQEEMLRKERELDEARKKLATIRQQQYKFLPSRAQGGRAGALEEELLALQKKLK</sequence>
<evidence type="ECO:0000256" key="1">
    <source>
        <dbReference type="SAM" id="Coils"/>
    </source>
</evidence>
<dbReference type="GO" id="GO:0003779">
    <property type="term" value="F:actin binding"/>
    <property type="evidence" value="ECO:0007669"/>
    <property type="project" value="InterPro"/>
</dbReference>
<evidence type="ECO:0000259" key="2">
    <source>
        <dbReference type="SMART" id="SM00307"/>
    </source>
</evidence>
<dbReference type="GO" id="GO:0005178">
    <property type="term" value="F:integrin binding"/>
    <property type="evidence" value="ECO:0007669"/>
    <property type="project" value="TreeGrafter"/>
</dbReference>
<dbReference type="Pfam" id="PF01608">
    <property type="entry name" value="I_LWEQ"/>
    <property type="match status" value="1"/>
</dbReference>
<keyword evidence="4" id="KW-1185">Reference proteome</keyword>